<name>A0AAR5PRQ9_DENPD</name>
<reference evidence="8" key="2">
    <citation type="submission" date="2024-08" db="UniProtKB">
        <authorList>
            <consortium name="EnsemblMetazoa"/>
        </authorList>
    </citation>
    <scope>IDENTIFICATION</scope>
</reference>
<dbReference type="InterPro" id="IPR037145">
    <property type="entry name" value="SARA_Smad-bd_sf"/>
</dbReference>
<dbReference type="CDD" id="cd15729">
    <property type="entry name" value="FYVE_endofin"/>
    <property type="match status" value="1"/>
</dbReference>
<feature type="compositionally biased region" description="Acidic residues" evidence="6">
    <location>
        <begin position="106"/>
        <end position="117"/>
    </location>
</feature>
<dbReference type="Pfam" id="PF01363">
    <property type="entry name" value="FYVE"/>
    <property type="match status" value="1"/>
</dbReference>
<dbReference type="EnsemblMetazoa" id="XM_019908141.1">
    <property type="protein sequence ID" value="XP_019763700.1"/>
    <property type="gene ID" value="LOC109540017"/>
</dbReference>
<dbReference type="GO" id="GO:0016197">
    <property type="term" value="P:endosomal transport"/>
    <property type="evidence" value="ECO:0007669"/>
    <property type="project" value="TreeGrafter"/>
</dbReference>
<evidence type="ECO:0000259" key="7">
    <source>
        <dbReference type="PROSITE" id="PS50178"/>
    </source>
</evidence>
<dbReference type="InterPro" id="IPR024608">
    <property type="entry name" value="SARA-like_SBD"/>
</dbReference>
<sequence length="1382" mass="151914">MDKYTVDLDQVLNDFEYSELTDQQAKSVPDRPQHAVPLQPVVKHSINNVFHSLNEYINSGISSATLLVESPDEPGPSDNNVDFNNIHLEEHPISVEDVPASKAEDQLDEAEAPAEELDVNRSEADRTHQETQLVLLEDVDESSLEPVQTTQPIAGVADDSDPSAVYCRKTENVVKLLGLEDSPKPTPSSINDNLECDINVNEKADNSLDNNTSCNGDKEIDDLSPEDSTDQKEDGHSEDLLVKIDEAESFQSTTTDKFEHFVIEPAKSPYALGIADVQQTESSTPGIELEGVTVQEEETAVVHSEEASEDVEIEPAAEEGRATVQGSDEDVEVPCNPEVELEENCAKSEPSELPTASVEPEVAAKIASFSADLEIDENELNKMLEDLELEEQEDAEERVEELPVVDTIDQRQISEQSAGVSTLVTSEDAEVVPLADDLESDPAVEEPLAKENQPPMECLEMERPKKSKTSKVEKLEQEARKEPDEEPPAIRPQNLPLNNQAKEEHVERKIDLIGSPGSTPYNNVYINKSIEPKGTHDNEFDYTSSASPTFSDCSADSTSTASTVSIEDATNTAKNPAGIKNTNADQQPVDAGDKQDQQPVATGATKSEESSSEGAERVTSTTLDGSRDSETFAGLSGDSQLGKAAPLWIPDADAASCLHCDMKFTVIKRRHHCRACGLVLCSKCCGLKFRLEYLDAEARVCNKCHDILNKDAANSAGPESNPAESAQSFRPNPNNPLEYCSTVSPLQQAGQDGAPPPSVMVPVGVLKRKGSNKKSNKSVMFCDGIAPGSDLTILDQDFNYNSASKTPKPAEKAEQPKKTEEKIAPPVALPTPKISRNLPKIDDSTGCFIPRNETSLPPTVLISKTDLVYSDCSNTQSVVEVLKTDVLTFAINQNLFVRVRVINMSCCINKYAWCFCSEGLINVGCDEVVYLIEYIDEESFVPKDVFFHIQNVYLDAVKGTAVNELGISLHNTFNFLDSRNHAGFVYIKPSFQCLENVLVPNEPYLIGILIHRWETPWAKLFPLRLILRLGADYRYYPSPLISTRHRDSVFVEIGHTIINLLADFRNFTYTLPQIRGLYIHMEGKKTTITIPKNRYDLVIKSINNTSEHILAFAGNFSPAADSHLVCIQDTQGPQNNYSTHAINIHNMPRKVTGASFIVFNGSLKSSSGLTAKSNIVEDGLMIQIRPESMEKIRDDLRKLKNHTVSCGLVNATNSDDIETVNIVWGENDCDFNVGVKSPVDLADMHGVPSIRVHNGKDYFCSNGSRLIRWTEVFILQSDEENPRNQDPVDVSKVSESVSKACCTALLKYLDLLVANNCQKIGVRATLHVENVSYSAGSNGVKLAPIYMRSLDNELIPVLHGITSNNLGNNAIVLELIFRILNA</sequence>
<keyword evidence="3" id="KW-0862">Zinc</keyword>
<reference evidence="9" key="1">
    <citation type="journal article" date="2013" name="Genome Biol.">
        <title>Draft genome of the mountain pine beetle, Dendroctonus ponderosae Hopkins, a major forest pest.</title>
        <authorList>
            <person name="Keeling C.I."/>
            <person name="Yuen M.M."/>
            <person name="Liao N.Y."/>
            <person name="Docking T.R."/>
            <person name="Chan S.K."/>
            <person name="Taylor G.A."/>
            <person name="Palmquist D.L."/>
            <person name="Jackman S.D."/>
            <person name="Nguyen A."/>
            <person name="Li M."/>
            <person name="Henderson H."/>
            <person name="Janes J.K."/>
            <person name="Zhao Y."/>
            <person name="Pandoh P."/>
            <person name="Moore R."/>
            <person name="Sperling F.A."/>
            <person name="Huber D.P."/>
            <person name="Birol I."/>
            <person name="Jones S.J."/>
            <person name="Bohlmann J."/>
        </authorList>
    </citation>
    <scope>NUCLEOTIDE SEQUENCE</scope>
</reference>
<feature type="compositionally biased region" description="Polar residues" evidence="6">
    <location>
        <begin position="416"/>
        <end position="425"/>
    </location>
</feature>
<dbReference type="FunFam" id="3.30.40.10:FF:000084">
    <property type="entry name" value="Zinc finger, FYVE domain-containing 9b"/>
    <property type="match status" value="1"/>
</dbReference>
<keyword evidence="2 4" id="KW-0863">Zinc-finger</keyword>
<feature type="region of interest" description="Disordered" evidence="6">
    <location>
        <begin position="569"/>
        <end position="637"/>
    </location>
</feature>
<feature type="domain" description="FYVE-type" evidence="7">
    <location>
        <begin position="651"/>
        <end position="709"/>
    </location>
</feature>
<evidence type="ECO:0000256" key="5">
    <source>
        <dbReference type="SAM" id="Coils"/>
    </source>
</evidence>
<dbReference type="Gene3D" id="3.30.1360.220">
    <property type="entry name" value="Domain of unknown function (DUF3480), N-terminal subdomain"/>
    <property type="match status" value="2"/>
</dbReference>
<evidence type="ECO:0000313" key="9">
    <source>
        <dbReference type="Proteomes" id="UP000019118"/>
    </source>
</evidence>
<feature type="compositionally biased region" description="Acidic residues" evidence="6">
    <location>
        <begin position="219"/>
        <end position="228"/>
    </location>
</feature>
<dbReference type="Pfam" id="PF11979">
    <property type="entry name" value="SARA_C"/>
    <property type="match status" value="1"/>
</dbReference>
<dbReference type="SMART" id="SM01422">
    <property type="entry name" value="SARA"/>
    <property type="match status" value="1"/>
</dbReference>
<proteinExistence type="predicted"/>
<accession>A0AAR5PRQ9</accession>
<dbReference type="PANTHER" id="PTHR46319:SF3">
    <property type="entry name" value="ZINC FINGER FYVE DOMAIN-CONTAINING PROTEIN"/>
    <property type="match status" value="1"/>
</dbReference>
<evidence type="ECO:0000256" key="1">
    <source>
        <dbReference type="ARBA" id="ARBA00022723"/>
    </source>
</evidence>
<dbReference type="Pfam" id="PF11409">
    <property type="entry name" value="SARA"/>
    <property type="match status" value="1"/>
</dbReference>
<dbReference type="SMART" id="SM00064">
    <property type="entry name" value="FYVE"/>
    <property type="match status" value="1"/>
</dbReference>
<dbReference type="InterPro" id="IPR000306">
    <property type="entry name" value="Znf_FYVE"/>
</dbReference>
<dbReference type="Gene3D" id="4.10.720.10">
    <property type="entry name" value="Smad anchor for receptor activation, Smad-binding domain"/>
    <property type="match status" value="1"/>
</dbReference>
<evidence type="ECO:0000256" key="4">
    <source>
        <dbReference type="PROSITE-ProRule" id="PRU00091"/>
    </source>
</evidence>
<feature type="compositionally biased region" description="Acidic residues" evidence="6">
    <location>
        <begin position="307"/>
        <end position="317"/>
    </location>
</feature>
<feature type="region of interest" description="Disordered" evidence="6">
    <location>
        <begin position="416"/>
        <end position="557"/>
    </location>
</feature>
<dbReference type="InterPro" id="IPR017455">
    <property type="entry name" value="Znf_FYVE-rel"/>
</dbReference>
<feature type="region of interest" description="Disordered" evidence="6">
    <location>
        <begin position="800"/>
        <end position="824"/>
    </location>
</feature>
<protein>
    <recommendedName>
        <fullName evidence="7">FYVE-type domain-containing protein</fullName>
    </recommendedName>
</protein>
<keyword evidence="9" id="KW-1185">Reference proteome</keyword>
<evidence type="ECO:0000256" key="2">
    <source>
        <dbReference type="ARBA" id="ARBA00022771"/>
    </source>
</evidence>
<dbReference type="GO" id="GO:0008270">
    <property type="term" value="F:zinc ion binding"/>
    <property type="evidence" value="ECO:0007669"/>
    <property type="project" value="UniProtKB-KW"/>
</dbReference>
<evidence type="ECO:0000256" key="3">
    <source>
        <dbReference type="ARBA" id="ARBA00022833"/>
    </source>
</evidence>
<dbReference type="PANTHER" id="PTHR46319">
    <property type="entry name" value="ZINC FINGER FYVE DOMAIN-CONTAINING PROTEIN"/>
    <property type="match status" value="1"/>
</dbReference>
<evidence type="ECO:0000256" key="6">
    <source>
        <dbReference type="SAM" id="MobiDB-lite"/>
    </source>
</evidence>
<dbReference type="InterPro" id="IPR022557">
    <property type="entry name" value="SARA-like_C"/>
</dbReference>
<evidence type="ECO:0000313" key="8">
    <source>
        <dbReference type="EnsemblMetazoa" id="XP_019763700.1"/>
    </source>
</evidence>
<feature type="region of interest" description="Disordered" evidence="6">
    <location>
        <begin position="299"/>
        <end position="331"/>
    </location>
</feature>
<feature type="compositionally biased region" description="Polar residues" evidence="6">
    <location>
        <begin position="569"/>
        <end position="586"/>
    </location>
</feature>
<dbReference type="KEGG" id="dpa:109540017"/>
<dbReference type="SMART" id="SM01421">
    <property type="entry name" value="DUF3480"/>
    <property type="match status" value="1"/>
</dbReference>
<dbReference type="Gene3D" id="3.30.40.10">
    <property type="entry name" value="Zinc/RING finger domain, C3HC4 (zinc finger)"/>
    <property type="match status" value="1"/>
</dbReference>
<dbReference type="GeneID" id="109540017"/>
<feature type="compositionally biased region" description="Polar residues" evidence="6">
    <location>
        <begin position="516"/>
        <end position="526"/>
    </location>
</feature>
<keyword evidence="1" id="KW-0479">Metal-binding</keyword>
<dbReference type="Proteomes" id="UP000019118">
    <property type="component" value="Unassembled WGS sequence"/>
</dbReference>
<dbReference type="PROSITE" id="PS50178">
    <property type="entry name" value="ZF_FYVE"/>
    <property type="match status" value="1"/>
</dbReference>
<dbReference type="Gene3D" id="3.30.500.40">
    <property type="match status" value="1"/>
</dbReference>
<feature type="region of interest" description="Disordered" evidence="6">
    <location>
        <begin position="204"/>
        <end position="236"/>
    </location>
</feature>
<dbReference type="InterPro" id="IPR011011">
    <property type="entry name" value="Znf_FYVE_PHD"/>
</dbReference>
<dbReference type="SUPFAM" id="SSF57903">
    <property type="entry name" value="FYVE/PHD zinc finger"/>
    <property type="match status" value="1"/>
</dbReference>
<organism evidence="8 9">
    <name type="scientific">Dendroctonus ponderosae</name>
    <name type="common">Mountain pine beetle</name>
    <dbReference type="NCBI Taxonomy" id="77166"/>
    <lineage>
        <taxon>Eukaryota</taxon>
        <taxon>Metazoa</taxon>
        <taxon>Ecdysozoa</taxon>
        <taxon>Arthropoda</taxon>
        <taxon>Hexapoda</taxon>
        <taxon>Insecta</taxon>
        <taxon>Pterygota</taxon>
        <taxon>Neoptera</taxon>
        <taxon>Endopterygota</taxon>
        <taxon>Coleoptera</taxon>
        <taxon>Polyphaga</taxon>
        <taxon>Cucujiformia</taxon>
        <taxon>Curculionidae</taxon>
        <taxon>Scolytinae</taxon>
        <taxon>Dendroctonus</taxon>
    </lineage>
</organism>
<keyword evidence="5" id="KW-0175">Coiled coil</keyword>
<feature type="compositionally biased region" description="Basic and acidic residues" evidence="6">
    <location>
        <begin position="460"/>
        <end position="483"/>
    </location>
</feature>
<feature type="compositionally biased region" description="Basic and acidic residues" evidence="6">
    <location>
        <begin position="808"/>
        <end position="823"/>
    </location>
</feature>
<feature type="region of interest" description="Disordered" evidence="6">
    <location>
        <begin position="97"/>
        <end position="126"/>
    </location>
</feature>
<dbReference type="InterPro" id="IPR013083">
    <property type="entry name" value="Znf_RING/FYVE/PHD"/>
</dbReference>
<feature type="compositionally biased region" description="Basic and acidic residues" evidence="6">
    <location>
        <begin position="501"/>
        <end position="511"/>
    </location>
</feature>
<dbReference type="GO" id="GO:0031901">
    <property type="term" value="C:early endosome membrane"/>
    <property type="evidence" value="ECO:0007669"/>
    <property type="project" value="TreeGrafter"/>
</dbReference>
<feature type="compositionally biased region" description="Basic and acidic residues" evidence="6">
    <location>
        <begin position="530"/>
        <end position="539"/>
    </location>
</feature>
<feature type="coiled-coil region" evidence="5">
    <location>
        <begin position="370"/>
        <end position="397"/>
    </location>
</feature>